<evidence type="ECO:0000313" key="2">
    <source>
        <dbReference type="Proteomes" id="UP000326857"/>
    </source>
</evidence>
<name>A0A5E7ZW45_9SPHN</name>
<reference evidence="1 2" key="1">
    <citation type="submission" date="2019-09" db="EMBL/GenBank/DDBJ databases">
        <authorList>
            <person name="Dittami M. S."/>
        </authorList>
    </citation>
    <scope>NUCLEOTIDE SEQUENCE [LARGE SCALE GENOMIC DNA]</scope>
    <source>
        <strain evidence="1">SPHINGO391</strain>
    </source>
</reference>
<sequence>MPCWTGMVIDGNWSPMVNMMEASWEKSLLQASSLAAVGPLVRCAMRYMGTGVIDQTLYLSPDDR</sequence>
<evidence type="ECO:0000313" key="1">
    <source>
        <dbReference type="EMBL" id="VVT21600.1"/>
    </source>
</evidence>
<proteinExistence type="predicted"/>
<dbReference type="Proteomes" id="UP000326857">
    <property type="component" value="Unassembled WGS sequence"/>
</dbReference>
<protein>
    <submittedName>
        <fullName evidence="1">Uncharacterized protein</fullName>
    </submittedName>
</protein>
<dbReference type="AlphaFoldDB" id="A0A5E7ZW45"/>
<organism evidence="1 2">
    <name type="scientific">Sphingomonas aurantiaca</name>
    <dbReference type="NCBI Taxonomy" id="185949"/>
    <lineage>
        <taxon>Bacteria</taxon>
        <taxon>Pseudomonadati</taxon>
        <taxon>Pseudomonadota</taxon>
        <taxon>Alphaproteobacteria</taxon>
        <taxon>Sphingomonadales</taxon>
        <taxon>Sphingomonadaceae</taxon>
        <taxon>Sphingomonas</taxon>
    </lineage>
</organism>
<gene>
    <name evidence="1" type="ORF">SPHINGO391_470226</name>
</gene>
<dbReference type="EMBL" id="CABVLI010000042">
    <property type="protein sequence ID" value="VVT21600.1"/>
    <property type="molecule type" value="Genomic_DNA"/>
</dbReference>
<accession>A0A5E7ZW45</accession>